<accession>A0AAE1KSV0</accession>
<dbReference type="Proteomes" id="UP001286313">
    <property type="component" value="Unassembled WGS sequence"/>
</dbReference>
<gene>
    <name evidence="1" type="ORF">Pcinc_014846</name>
</gene>
<dbReference type="AlphaFoldDB" id="A0AAE1KSV0"/>
<evidence type="ECO:0000313" key="2">
    <source>
        <dbReference type="Proteomes" id="UP001286313"/>
    </source>
</evidence>
<protein>
    <submittedName>
        <fullName evidence="1">Uncharacterized protein</fullName>
    </submittedName>
</protein>
<dbReference type="EMBL" id="JAWQEG010001301">
    <property type="protein sequence ID" value="KAK3880690.1"/>
    <property type="molecule type" value="Genomic_DNA"/>
</dbReference>
<sequence>MKHAFQHRATKLTTDHTCCQQIPVYQLSASDMKSGGEKHTGTQSWEVRAFHANLEHKDWAIVWVSSRINPGREQHRPPASPERERQYHDHISLGLIWTPPLLHQDVSVPIVVTVLFRHLVDTPT</sequence>
<organism evidence="1 2">
    <name type="scientific">Petrolisthes cinctipes</name>
    <name type="common">Flat porcelain crab</name>
    <dbReference type="NCBI Taxonomy" id="88211"/>
    <lineage>
        <taxon>Eukaryota</taxon>
        <taxon>Metazoa</taxon>
        <taxon>Ecdysozoa</taxon>
        <taxon>Arthropoda</taxon>
        <taxon>Crustacea</taxon>
        <taxon>Multicrustacea</taxon>
        <taxon>Malacostraca</taxon>
        <taxon>Eumalacostraca</taxon>
        <taxon>Eucarida</taxon>
        <taxon>Decapoda</taxon>
        <taxon>Pleocyemata</taxon>
        <taxon>Anomura</taxon>
        <taxon>Galatheoidea</taxon>
        <taxon>Porcellanidae</taxon>
        <taxon>Petrolisthes</taxon>
    </lineage>
</organism>
<comment type="caution">
    <text evidence="1">The sequence shown here is derived from an EMBL/GenBank/DDBJ whole genome shotgun (WGS) entry which is preliminary data.</text>
</comment>
<name>A0AAE1KSV0_PETCI</name>
<keyword evidence="2" id="KW-1185">Reference proteome</keyword>
<evidence type="ECO:0000313" key="1">
    <source>
        <dbReference type="EMBL" id="KAK3880690.1"/>
    </source>
</evidence>
<reference evidence="1" key="1">
    <citation type="submission" date="2023-10" db="EMBL/GenBank/DDBJ databases">
        <title>Genome assemblies of two species of porcelain crab, Petrolisthes cinctipes and Petrolisthes manimaculis (Anomura: Porcellanidae).</title>
        <authorList>
            <person name="Angst P."/>
        </authorList>
    </citation>
    <scope>NUCLEOTIDE SEQUENCE</scope>
    <source>
        <strain evidence="1">PB745_01</strain>
        <tissue evidence="1">Gill</tissue>
    </source>
</reference>
<proteinExistence type="predicted"/>